<dbReference type="Proteomes" id="UP000264071">
    <property type="component" value="Unassembled WGS sequence"/>
</dbReference>
<dbReference type="InterPro" id="IPR002692">
    <property type="entry name" value="S45"/>
</dbReference>
<evidence type="ECO:0000313" key="6">
    <source>
        <dbReference type="EMBL" id="HCT56254.1"/>
    </source>
</evidence>
<accession>A0A3D4V625</accession>
<dbReference type="PIRSF" id="PIRSF001227">
    <property type="entry name" value="Pen_acylase"/>
    <property type="match status" value="1"/>
</dbReference>
<protein>
    <submittedName>
        <fullName evidence="6">Penicillin acylase family protein</fullName>
    </submittedName>
</protein>
<dbReference type="GO" id="GO:0017000">
    <property type="term" value="P:antibiotic biosynthetic process"/>
    <property type="evidence" value="ECO:0007669"/>
    <property type="project" value="InterPro"/>
</dbReference>
<sequence length="827" mass="90599">MPIPLLRRRSLPRGFVSLLPGALFIVASLAPLTSLGAQATAAPPRTATPRPASGQRLDVRGLQAAVTLTRDSAGIVHIEAKNEHDLFFAQGYSSARDRLFQLELWRRQATGTMAEALGPRWVARDRASRLLRYRGSMTTELAHYHRRGASIIQAFVDGVNAYVDRVQKDTSLMPPDLKALGITPGKWTPAIVISRHNALASNAKDEPNNARAVRAIGEAAVRRRKRFEPENARLAIDSAVAQLVGAANDAQIFAEYDGSRSTPSFRLEEVAAAWRRTSAPVEPRDTEIERWESNNWVIAGSRTASGKPIVANDPHRTIAVPSLRYMVHLKAPGWDVIGGGEPAIPGVAIGHNQHGAWGLTIFGIDAEDLYVYELDRSNPRAYRYRNSVERMRIITDTIRVRGAAPVPVTLAYTRHGPVLYVDSARHQAVALRAAWLEPGGAPYLASLRLDQARNWAEARAALAFAHMPALNWIWADTSGAIGWQTAAIAPVRPNWDGLVPVPGDGRFEWNGFLPIPQLPHESSPARGYVGTANAFNVPQSYPRFDALARTWADPYRHNRLLEVLDTTRKATVASSGALQFDEASLPARALVPLLANITFGTPAMTSARDTVLRWNRFMNAESRGAALYAAWERRLASISAEVVVPRAARATIRTVPLARTVEWLTNPDSLLGTRPAATRDSIVKRAFEDAVADVTRRFGADMSTWRYGDPKFHHARISHVLDPLVHDSVRARLSPGPLPRGGYANTLHATGNTDNQTHGASLRVVIDLANWDAARVTNSPGQSGDPRSPFYANLFPLWARGTFVPLPYSPAAIKARTAEVVLLSPQK</sequence>
<dbReference type="GO" id="GO:0016811">
    <property type="term" value="F:hydrolase activity, acting on carbon-nitrogen (but not peptide) bonds, in linear amides"/>
    <property type="evidence" value="ECO:0007669"/>
    <property type="project" value="InterPro"/>
</dbReference>
<dbReference type="PANTHER" id="PTHR34218:SF4">
    <property type="entry name" value="ACYL-HOMOSERINE LACTONE ACYLASE QUIP"/>
    <property type="match status" value="1"/>
</dbReference>
<dbReference type="AlphaFoldDB" id="A0A3D4V625"/>
<evidence type="ECO:0000256" key="1">
    <source>
        <dbReference type="ARBA" id="ARBA00006586"/>
    </source>
</evidence>
<feature type="binding site" evidence="5">
    <location>
        <position position="368"/>
    </location>
    <ligand>
        <name>Ca(2+)</name>
        <dbReference type="ChEBI" id="CHEBI:29108"/>
    </ligand>
</feature>
<name>A0A3D4V625_9BACT</name>
<feature type="binding site" evidence="5">
    <location>
        <position position="365"/>
    </location>
    <ligand>
        <name>Ca(2+)</name>
        <dbReference type="ChEBI" id="CHEBI:29108"/>
    </ligand>
</feature>
<evidence type="ECO:0000256" key="4">
    <source>
        <dbReference type="PIRSR" id="PIRSR001227-1"/>
    </source>
</evidence>
<keyword evidence="2" id="KW-0378">Hydrolase</keyword>
<organism evidence="6 7">
    <name type="scientific">Gemmatimonas aurantiaca</name>
    <dbReference type="NCBI Taxonomy" id="173480"/>
    <lineage>
        <taxon>Bacteria</taxon>
        <taxon>Pseudomonadati</taxon>
        <taxon>Gemmatimonadota</taxon>
        <taxon>Gemmatimonadia</taxon>
        <taxon>Gemmatimonadales</taxon>
        <taxon>Gemmatimonadaceae</taxon>
        <taxon>Gemmatimonas</taxon>
    </lineage>
</organism>
<feature type="binding site" evidence="5">
    <location>
        <position position="206"/>
    </location>
    <ligand>
        <name>Ca(2+)</name>
        <dbReference type="ChEBI" id="CHEBI:29108"/>
    </ligand>
</feature>
<dbReference type="EMBL" id="DPIY01000004">
    <property type="protein sequence ID" value="HCT56254.1"/>
    <property type="molecule type" value="Genomic_DNA"/>
</dbReference>
<dbReference type="InterPro" id="IPR029055">
    <property type="entry name" value="Ntn_hydrolases_N"/>
</dbReference>
<proteinExistence type="inferred from homology"/>
<comment type="similarity">
    <text evidence="1">Belongs to the peptidase S45 family.</text>
</comment>
<evidence type="ECO:0000313" key="7">
    <source>
        <dbReference type="Proteomes" id="UP000264071"/>
    </source>
</evidence>
<dbReference type="InterPro" id="IPR043146">
    <property type="entry name" value="Penicillin_amidase_N_B-knob"/>
</dbReference>
<dbReference type="Gene3D" id="1.10.1400.10">
    <property type="match status" value="1"/>
</dbReference>
<dbReference type="Pfam" id="PF01804">
    <property type="entry name" value="Penicil_amidase"/>
    <property type="match status" value="1"/>
</dbReference>
<evidence type="ECO:0000256" key="5">
    <source>
        <dbReference type="PIRSR" id="PIRSR001227-2"/>
    </source>
</evidence>
<gene>
    <name evidence="6" type="ORF">DGD08_03470</name>
</gene>
<dbReference type="CDD" id="cd03747">
    <property type="entry name" value="Ntn_PGA_like"/>
    <property type="match status" value="1"/>
</dbReference>
<dbReference type="InterPro" id="IPR023343">
    <property type="entry name" value="Penicillin_amidase_dom1"/>
</dbReference>
<dbReference type="OMA" id="TMMAWDL"/>
<dbReference type="PANTHER" id="PTHR34218">
    <property type="entry name" value="PEPTIDASE S45 PENICILLIN AMIDASE"/>
    <property type="match status" value="1"/>
</dbReference>
<comment type="cofactor">
    <cofactor evidence="5">
        <name>Ca(2+)</name>
        <dbReference type="ChEBI" id="CHEBI:29108"/>
    </cofactor>
    <text evidence="5">Binds 1 Ca(2+) ion per dimer.</text>
</comment>
<dbReference type="Gene3D" id="3.60.20.10">
    <property type="entry name" value="Glutamine Phosphoribosylpyrophosphate, subunit 1, domain 1"/>
    <property type="match status" value="1"/>
</dbReference>
<dbReference type="Gene3D" id="2.30.120.10">
    <property type="match status" value="1"/>
</dbReference>
<evidence type="ECO:0000256" key="2">
    <source>
        <dbReference type="ARBA" id="ARBA00022801"/>
    </source>
</evidence>
<feature type="active site" description="Nucleophile" evidence="4">
    <location>
        <position position="293"/>
    </location>
</feature>
<dbReference type="GO" id="GO:0046872">
    <property type="term" value="F:metal ion binding"/>
    <property type="evidence" value="ECO:0007669"/>
    <property type="project" value="UniProtKB-KW"/>
</dbReference>
<dbReference type="InterPro" id="IPR014395">
    <property type="entry name" value="Pen/GL7ACA/AHL_acylase"/>
</dbReference>
<reference evidence="6 7" key="1">
    <citation type="journal article" date="2018" name="Nat. Biotechnol.">
        <title>A standardized bacterial taxonomy based on genome phylogeny substantially revises the tree of life.</title>
        <authorList>
            <person name="Parks D.H."/>
            <person name="Chuvochina M."/>
            <person name="Waite D.W."/>
            <person name="Rinke C."/>
            <person name="Skarshewski A."/>
            <person name="Chaumeil P.A."/>
            <person name="Hugenholtz P."/>
        </authorList>
    </citation>
    <scope>NUCLEOTIDE SEQUENCE [LARGE SCALE GENOMIC DNA]</scope>
    <source>
        <strain evidence="6">UBA8844</strain>
    </source>
</reference>
<comment type="caution">
    <text evidence="6">The sequence shown here is derived from an EMBL/GenBank/DDBJ whole genome shotgun (WGS) entry which is preliminary data.</text>
</comment>
<keyword evidence="3" id="KW-0865">Zymogen</keyword>
<dbReference type="Gene3D" id="1.10.439.10">
    <property type="entry name" value="Penicillin Amidohydrolase, domain 1"/>
    <property type="match status" value="1"/>
</dbReference>
<dbReference type="SUPFAM" id="SSF56235">
    <property type="entry name" value="N-terminal nucleophile aminohydrolases (Ntn hydrolases)"/>
    <property type="match status" value="1"/>
</dbReference>
<evidence type="ECO:0000256" key="3">
    <source>
        <dbReference type="ARBA" id="ARBA00023145"/>
    </source>
</evidence>
<keyword evidence="5" id="KW-0106">Calcium</keyword>
<keyword evidence="5" id="KW-0479">Metal-binding</keyword>
<dbReference type="InterPro" id="IPR043147">
    <property type="entry name" value="Penicillin_amidase_A-knob"/>
</dbReference>